<reference evidence="2" key="2">
    <citation type="submission" date="2023-06" db="EMBL/GenBank/DDBJ databases">
        <authorList>
            <consortium name="Lawrence Berkeley National Laboratory"/>
            <person name="Haridas S."/>
            <person name="Hensen N."/>
            <person name="Bonometti L."/>
            <person name="Westerberg I."/>
            <person name="Brannstrom I.O."/>
            <person name="Guillou S."/>
            <person name="Cros-Aarteil S."/>
            <person name="Calhoun S."/>
            <person name="Kuo A."/>
            <person name="Mondo S."/>
            <person name="Pangilinan J."/>
            <person name="Riley R."/>
            <person name="LaButti K."/>
            <person name="Andreopoulos B."/>
            <person name="Lipzen A."/>
            <person name="Chen C."/>
            <person name="Yanf M."/>
            <person name="Daum C."/>
            <person name="Ng V."/>
            <person name="Clum A."/>
            <person name="Steindorff A."/>
            <person name="Ohm R."/>
            <person name="Martin F."/>
            <person name="Silar P."/>
            <person name="Natvig D."/>
            <person name="Lalanne C."/>
            <person name="Gautier V."/>
            <person name="Ament-velasquez S.L."/>
            <person name="Kruys A."/>
            <person name="Hutchinson M.I."/>
            <person name="Powell A.J."/>
            <person name="Barry K."/>
            <person name="Miller A.N."/>
            <person name="Grigoriev I.V."/>
            <person name="Debuchy R."/>
            <person name="Gladieux P."/>
            <person name="Thoren M.H."/>
            <person name="Johannesson H."/>
        </authorList>
    </citation>
    <scope>NUCLEOTIDE SEQUENCE</scope>
    <source>
        <strain evidence="2">CBS 232.78</strain>
    </source>
</reference>
<dbReference type="Pfam" id="PF06985">
    <property type="entry name" value="HET"/>
    <property type="match status" value="1"/>
</dbReference>
<reference evidence="2" key="1">
    <citation type="journal article" date="2023" name="Mol. Phylogenet. Evol.">
        <title>Genome-scale phylogeny and comparative genomics of the fungal order Sordariales.</title>
        <authorList>
            <person name="Hensen N."/>
            <person name="Bonometti L."/>
            <person name="Westerberg I."/>
            <person name="Brannstrom I.O."/>
            <person name="Guillou S."/>
            <person name="Cros-Aarteil S."/>
            <person name="Calhoun S."/>
            <person name="Haridas S."/>
            <person name="Kuo A."/>
            <person name="Mondo S."/>
            <person name="Pangilinan J."/>
            <person name="Riley R."/>
            <person name="LaButti K."/>
            <person name="Andreopoulos B."/>
            <person name="Lipzen A."/>
            <person name="Chen C."/>
            <person name="Yan M."/>
            <person name="Daum C."/>
            <person name="Ng V."/>
            <person name="Clum A."/>
            <person name="Steindorff A."/>
            <person name="Ohm R.A."/>
            <person name="Martin F."/>
            <person name="Silar P."/>
            <person name="Natvig D.O."/>
            <person name="Lalanne C."/>
            <person name="Gautier V."/>
            <person name="Ament-Velasquez S.L."/>
            <person name="Kruys A."/>
            <person name="Hutchinson M.I."/>
            <person name="Powell A.J."/>
            <person name="Barry K."/>
            <person name="Miller A.N."/>
            <person name="Grigoriev I.V."/>
            <person name="Debuchy R."/>
            <person name="Gladieux P."/>
            <person name="Hiltunen Thoren M."/>
            <person name="Johannesson H."/>
        </authorList>
    </citation>
    <scope>NUCLEOTIDE SEQUENCE</scope>
    <source>
        <strain evidence="2">CBS 232.78</strain>
    </source>
</reference>
<feature type="domain" description="Heterokaryon incompatibility" evidence="1">
    <location>
        <begin position="426"/>
        <end position="588"/>
    </location>
</feature>
<name>A0AAE0NRY3_9PEZI</name>
<accession>A0AAE0NRY3</accession>
<dbReference type="PANTHER" id="PTHR33112:SF16">
    <property type="entry name" value="HETEROKARYON INCOMPATIBILITY DOMAIN-CONTAINING PROTEIN"/>
    <property type="match status" value="1"/>
</dbReference>
<dbReference type="InterPro" id="IPR010730">
    <property type="entry name" value="HET"/>
</dbReference>
<evidence type="ECO:0000313" key="2">
    <source>
        <dbReference type="EMBL" id="KAK3386525.1"/>
    </source>
</evidence>
<gene>
    <name evidence="2" type="ORF">B0H63DRAFT_137174</name>
</gene>
<keyword evidence="3" id="KW-1185">Reference proteome</keyword>
<dbReference type="EMBL" id="JAULSW010000003">
    <property type="protein sequence ID" value="KAK3386525.1"/>
    <property type="molecule type" value="Genomic_DNA"/>
</dbReference>
<dbReference type="Proteomes" id="UP001285441">
    <property type="component" value="Unassembled WGS sequence"/>
</dbReference>
<evidence type="ECO:0000259" key="1">
    <source>
        <dbReference type="Pfam" id="PF06985"/>
    </source>
</evidence>
<comment type="caution">
    <text evidence="2">The sequence shown here is derived from an EMBL/GenBank/DDBJ whole genome shotgun (WGS) entry which is preliminary data.</text>
</comment>
<proteinExistence type="predicted"/>
<dbReference type="SUPFAM" id="SSF48403">
    <property type="entry name" value="Ankyrin repeat"/>
    <property type="match status" value="1"/>
</dbReference>
<sequence length="940" mass="104448">MSLADPVSVNEKDDQGWTPVHLACAAVNSQIFYSHQALRRSSSVSWGSREDRYSSLKKPPRHYHYGLGGELYDAERTTAMGILEVLLRHTPHFGYDFPTPLHCAANSGWFSHAQALVEAGAHVYTGPICSPLCWVEGGASGNSRVAEYLRELLGQEGLSMIESDHLRAGHTLVPSVHPPQPTQRTQQHLPAVSPGTGPSASRLVLPVRGGYLHHLSMGLVRQWSAAGCSFCRIIWYVLGSYASVAEHKSSQVIIRLSNGNKGHKGICTEPPILRILELGLCSACKCPPKNQLRLRGSLGFSECFGGCGEVDVSVDVFAFKERKLTIPTVTIPIDLGQRPESYASNLSWTIPRGMFSISPYPLASTVVDIVHQWLHACQNTHNHCRLASALEPGELPLLPDRVIDVGHVGMDTVRLHTNRPGKRGQYLALSHRWVTGPTPAWVTTRRNLGLRHNWFPFRSLASTIVDAIIVTRSLGFRFLWIDSLCILQDLVDDWKVQSAQMATIYANADLTLFADCAKDDQAGFLRKRYVTPSTAVTLPVLGEEEPLTLHLRGNSYEGFDGSLASQFSNNVETGTSAYLSDRGWILQERVLSRRILHFGSDQLFWECHEGTFAENGYTVMRRGIRECGITDNDSRFSKLTYSRALEATQPDRQQVLPPAEFTSLWKRLVTRYCALKLTRGEDKLPALSGLAAAFQARTEPENTYISGLWEKGLATYLAWSITTSEPADVHRVFQGHVDEKGRDYGSRETDFTFVHESQLSARPKAYRAPSFSWASIDGLIEFHDVGTSSTLRVDEVGIEPRNPYGRPDQGWVYVDLTSPVCRAWSCGPFQEDTNSTICPRRKGYTPLYCVDSFFDSGLPFGYLLPDAVEPATQEKREVYCLNLGSVFLVLVPYQEEGVSDGESAAILPVFRRIGLGGMRCEEGKHVDVFANARDMTIRIV</sequence>
<dbReference type="InterPro" id="IPR036770">
    <property type="entry name" value="Ankyrin_rpt-contain_sf"/>
</dbReference>
<dbReference type="Gene3D" id="1.25.40.20">
    <property type="entry name" value="Ankyrin repeat-containing domain"/>
    <property type="match status" value="1"/>
</dbReference>
<dbReference type="PANTHER" id="PTHR33112">
    <property type="entry name" value="DOMAIN PROTEIN, PUTATIVE-RELATED"/>
    <property type="match status" value="1"/>
</dbReference>
<protein>
    <submittedName>
        <fullName evidence="2">Heterokaryon incompatibility protein-domain-containing protein</fullName>
    </submittedName>
</protein>
<organism evidence="2 3">
    <name type="scientific">Podospora didyma</name>
    <dbReference type="NCBI Taxonomy" id="330526"/>
    <lineage>
        <taxon>Eukaryota</taxon>
        <taxon>Fungi</taxon>
        <taxon>Dikarya</taxon>
        <taxon>Ascomycota</taxon>
        <taxon>Pezizomycotina</taxon>
        <taxon>Sordariomycetes</taxon>
        <taxon>Sordariomycetidae</taxon>
        <taxon>Sordariales</taxon>
        <taxon>Podosporaceae</taxon>
        <taxon>Podospora</taxon>
    </lineage>
</organism>
<evidence type="ECO:0000313" key="3">
    <source>
        <dbReference type="Proteomes" id="UP001285441"/>
    </source>
</evidence>
<dbReference type="AlphaFoldDB" id="A0AAE0NRY3"/>